<evidence type="ECO:0000313" key="2">
    <source>
        <dbReference type="EMBL" id="GIJ50318.1"/>
    </source>
</evidence>
<feature type="compositionally biased region" description="Low complexity" evidence="1">
    <location>
        <begin position="49"/>
        <end position="58"/>
    </location>
</feature>
<dbReference type="RefSeq" id="WP_203903751.1">
    <property type="nucleotide sequence ID" value="NZ_BOPF01000034.1"/>
</dbReference>
<keyword evidence="3" id="KW-1185">Reference proteome</keyword>
<feature type="region of interest" description="Disordered" evidence="1">
    <location>
        <begin position="37"/>
        <end position="74"/>
    </location>
</feature>
<dbReference type="Proteomes" id="UP000619260">
    <property type="component" value="Unassembled WGS sequence"/>
</dbReference>
<feature type="compositionally biased region" description="Acidic residues" evidence="1">
    <location>
        <begin position="59"/>
        <end position="74"/>
    </location>
</feature>
<evidence type="ECO:0000256" key="1">
    <source>
        <dbReference type="SAM" id="MobiDB-lite"/>
    </source>
</evidence>
<dbReference type="AlphaFoldDB" id="A0A8J3YV70"/>
<accession>A0A8J3YV70</accession>
<organism evidence="2 3">
    <name type="scientific">Virgisporangium aliadipatigenens</name>
    <dbReference type="NCBI Taxonomy" id="741659"/>
    <lineage>
        <taxon>Bacteria</taxon>
        <taxon>Bacillati</taxon>
        <taxon>Actinomycetota</taxon>
        <taxon>Actinomycetes</taxon>
        <taxon>Micromonosporales</taxon>
        <taxon>Micromonosporaceae</taxon>
        <taxon>Virgisporangium</taxon>
    </lineage>
</organism>
<comment type="caution">
    <text evidence="2">The sequence shown here is derived from an EMBL/GenBank/DDBJ whole genome shotgun (WGS) entry which is preliminary data.</text>
</comment>
<protein>
    <submittedName>
        <fullName evidence="2">Uncharacterized protein</fullName>
    </submittedName>
</protein>
<gene>
    <name evidence="2" type="ORF">Val02_72040</name>
</gene>
<name>A0A8J3YV70_9ACTN</name>
<dbReference type="EMBL" id="BOPF01000034">
    <property type="protein sequence ID" value="GIJ50318.1"/>
    <property type="molecule type" value="Genomic_DNA"/>
</dbReference>
<reference evidence="2" key="1">
    <citation type="submission" date="2021-01" db="EMBL/GenBank/DDBJ databases">
        <title>Whole genome shotgun sequence of Virgisporangium aliadipatigenens NBRC 105644.</title>
        <authorList>
            <person name="Komaki H."/>
            <person name="Tamura T."/>
        </authorList>
    </citation>
    <scope>NUCLEOTIDE SEQUENCE</scope>
    <source>
        <strain evidence="2">NBRC 105644</strain>
    </source>
</reference>
<sequence>MSKVNRVDSLTAELRDIKRRLHALETALGAVAARAAQSTAAADNKEAAAADSNEAAAGEAEDADSAEDDEPERP</sequence>
<proteinExistence type="predicted"/>
<evidence type="ECO:0000313" key="3">
    <source>
        <dbReference type="Proteomes" id="UP000619260"/>
    </source>
</evidence>